<dbReference type="CDD" id="cd08892">
    <property type="entry name" value="SRPBCC_Aha1"/>
    <property type="match status" value="1"/>
</dbReference>
<dbReference type="Pfam" id="PF08327">
    <property type="entry name" value="AHSA1"/>
    <property type="match status" value="1"/>
</dbReference>
<feature type="non-terminal residue" evidence="3">
    <location>
        <position position="1"/>
    </location>
</feature>
<dbReference type="SUPFAM" id="SSF55961">
    <property type="entry name" value="Bet v1-like"/>
    <property type="match status" value="1"/>
</dbReference>
<feature type="domain" description="Activator of Hsp90 ATPase homologue 1/2-like C-terminal" evidence="2">
    <location>
        <begin position="19"/>
        <end position="138"/>
    </location>
</feature>
<dbReference type="Gene3D" id="3.30.530.20">
    <property type="match status" value="1"/>
</dbReference>
<dbReference type="Proteomes" id="UP000815325">
    <property type="component" value="Unassembled WGS sequence"/>
</dbReference>
<gene>
    <name evidence="3" type="ORF">DUNSADRAFT_17332</name>
</gene>
<evidence type="ECO:0000256" key="1">
    <source>
        <dbReference type="ARBA" id="ARBA00006817"/>
    </source>
</evidence>
<dbReference type="EMBL" id="MU070273">
    <property type="protein sequence ID" value="KAF5828606.1"/>
    <property type="molecule type" value="Genomic_DNA"/>
</dbReference>
<comment type="similarity">
    <text evidence="1">Belongs to the AHA1 family.</text>
</comment>
<proteinExistence type="inferred from homology"/>
<protein>
    <recommendedName>
        <fullName evidence="2">Activator of Hsp90 ATPase homologue 1/2-like C-terminal domain-containing protein</fullName>
    </recommendedName>
</protein>
<name>A0ABQ7G1X2_DUNSA</name>
<evidence type="ECO:0000313" key="3">
    <source>
        <dbReference type="EMBL" id="KAF5828606.1"/>
    </source>
</evidence>
<reference evidence="3" key="1">
    <citation type="submission" date="2017-08" db="EMBL/GenBank/DDBJ databases">
        <authorList>
            <person name="Polle J.E."/>
            <person name="Barry K."/>
            <person name="Cushman J."/>
            <person name="Schmutz J."/>
            <person name="Tran D."/>
            <person name="Hathwaick L.T."/>
            <person name="Yim W.C."/>
            <person name="Jenkins J."/>
            <person name="Mckie-Krisberg Z.M."/>
            <person name="Prochnik S."/>
            <person name="Lindquist E."/>
            <person name="Dockter R.B."/>
            <person name="Adam C."/>
            <person name="Molina H."/>
            <person name="Bunkerborg J."/>
            <person name="Jin E."/>
            <person name="Buchheim M."/>
            <person name="Magnuson J."/>
        </authorList>
    </citation>
    <scope>NUCLEOTIDE SEQUENCE</scope>
    <source>
        <strain evidence="3">CCAP 19/18</strain>
    </source>
</reference>
<dbReference type="InterPro" id="IPR023393">
    <property type="entry name" value="START-like_dom_sf"/>
</dbReference>
<comment type="caution">
    <text evidence="3">The sequence shown here is derived from an EMBL/GenBank/DDBJ whole genome shotgun (WGS) entry which is preliminary data.</text>
</comment>
<dbReference type="InterPro" id="IPR013538">
    <property type="entry name" value="ASHA1/2-like_C"/>
</dbReference>
<sequence>AKASEHELKLTERFYCHTSDLYECFVIEGKMMAFTQSKASVQPQPGGKFSWFSGAVQGEFKELVPGKRLVLDWRFSSWCDGCMSKVVLDFEEPEPGTSVIMLTQTNIPALDRLGNEGVLETTEKGWRANIFQRIRAVFGYGLGM</sequence>
<organism evidence="3 4">
    <name type="scientific">Dunaliella salina</name>
    <name type="common">Green alga</name>
    <name type="synonym">Protococcus salinus</name>
    <dbReference type="NCBI Taxonomy" id="3046"/>
    <lineage>
        <taxon>Eukaryota</taxon>
        <taxon>Viridiplantae</taxon>
        <taxon>Chlorophyta</taxon>
        <taxon>core chlorophytes</taxon>
        <taxon>Chlorophyceae</taxon>
        <taxon>CS clade</taxon>
        <taxon>Chlamydomonadales</taxon>
        <taxon>Dunaliellaceae</taxon>
        <taxon>Dunaliella</taxon>
    </lineage>
</organism>
<evidence type="ECO:0000313" key="4">
    <source>
        <dbReference type="Proteomes" id="UP000815325"/>
    </source>
</evidence>
<accession>A0ABQ7G1X2</accession>
<evidence type="ECO:0000259" key="2">
    <source>
        <dbReference type="Pfam" id="PF08327"/>
    </source>
</evidence>
<keyword evidence="4" id="KW-1185">Reference proteome</keyword>